<proteinExistence type="predicted"/>
<evidence type="ECO:0000313" key="2">
    <source>
        <dbReference type="EMBL" id="MDH0755597.1"/>
    </source>
</evidence>
<reference evidence="2 3" key="1">
    <citation type="submission" date="2022-09" db="EMBL/GenBank/DDBJ databases">
        <title>Intensive care unit water sources are persistently colonized with multi-drug resistant bacteria and are the site of extensive horizontal gene transfer of antibiotic resistance genes.</title>
        <authorList>
            <person name="Diorio-Toth L."/>
        </authorList>
    </citation>
    <scope>NUCLEOTIDE SEQUENCE [LARGE SCALE GENOMIC DNA]</scope>
    <source>
        <strain evidence="2 3">GD03901</strain>
    </source>
</reference>
<name>A0ABD4Y7Z9_9PSED</name>
<organism evidence="2 3">
    <name type="scientific">Pseudomonas juntendi</name>
    <dbReference type="NCBI Taxonomy" id="2666183"/>
    <lineage>
        <taxon>Bacteria</taxon>
        <taxon>Pseudomonadati</taxon>
        <taxon>Pseudomonadota</taxon>
        <taxon>Gammaproteobacteria</taxon>
        <taxon>Pseudomonadales</taxon>
        <taxon>Pseudomonadaceae</taxon>
        <taxon>Pseudomonas</taxon>
    </lineage>
</organism>
<protein>
    <recommendedName>
        <fullName evidence="4">Addiction module antitoxin</fullName>
    </recommendedName>
</protein>
<dbReference type="AlphaFoldDB" id="A0ABD4Y7Z9"/>
<dbReference type="EMBL" id="JAOCBV010000001">
    <property type="protein sequence ID" value="MDH0755597.1"/>
    <property type="molecule type" value="Genomic_DNA"/>
</dbReference>
<comment type="caution">
    <text evidence="2">The sequence shown here is derived from an EMBL/GenBank/DDBJ whole genome shotgun (WGS) entry which is preliminary data.</text>
</comment>
<sequence length="874" mass="98302">MIVISKWCGGWSMDFNVWISNLRSLVHENENPIQVRNGHWKVVNRKGLWKSAGGRVFDAHLENLRVGLVAILSEVDPRFDLSGDERASAILFGKALKYSADLRRGMSETLALLGTESSALVNCSQHKPENIAVNVVHEVLGQADWRVWGSLNDLLPDMAEAAPNEFLNCVEGALLSSEAPFQRLFSEGKEGLGSRSYIAGLLWALEALGWSEENFMRVVVILGELASIDPGGSHSNRPVNTLKTMILPWFPQTLASLEKRVVSVKALKAEFPDVAWEVLKGLLPNQHQTSTGTFKPKWREVVPDDWEPKVSHQEYRDQVTAYAQLAVEMAIDSLDRLKELVRNLDNLPPPSFERVLAHLSSEAVRGLSEEQRQEIWGTLTEFVAKHRRFSDADWSLDEKVVSEIDDVARQLAPVSKDFFYRRLFTGRDFDLFEENGDWEGQRKKLEERRKQALIEILDAQGVEGVVSFLECIESPGVVGSVLALVAGADVDKSLLPKYLINGSDSYKKFIGSYIWTKKHVAGAGWIKSLDDQRGSWSSGELCQFLIFLPFDSTTWTLVDEWLGALKDRYWESVPVNPYQSDGELIIAVDNLLRVSRPQQAIECLSARLHKQLPFESGRTVAALLNAVADGESSGTDSHDIAELIKALQSDPSTNADDLFRVEWAYLPMLGKFSEVKPRLLQERLAAQPDFFCEIIRLIFRSKNSQSNDGDELTEKEKTIATNAWRLLNDWEWPPGLQADRTFSSRKFDTWFEAVKQQCSESGHLDVAMVKLGEVLLYCPADPGGLWIVEDIARVLNSRDGEAIRSGFCTEVFNSRGAHWVDPTGAPERELASQWRDKANDVENAGYPRFAAALRELAGSYDRQAERIIKRENDR</sequence>
<evidence type="ECO:0000313" key="3">
    <source>
        <dbReference type="Proteomes" id="UP001160152"/>
    </source>
</evidence>
<evidence type="ECO:0008006" key="4">
    <source>
        <dbReference type="Google" id="ProtNLM"/>
    </source>
</evidence>
<gene>
    <name evidence="2" type="ORF">N5C70_02340</name>
</gene>
<evidence type="ECO:0000256" key="1">
    <source>
        <dbReference type="SAM" id="Coils"/>
    </source>
</evidence>
<accession>A0ABD4Y7Z9</accession>
<dbReference type="Proteomes" id="UP001160152">
    <property type="component" value="Unassembled WGS sequence"/>
</dbReference>
<feature type="coiled-coil region" evidence="1">
    <location>
        <begin position="435"/>
        <end position="462"/>
    </location>
</feature>
<keyword evidence="1" id="KW-0175">Coiled coil</keyword>
<dbReference type="RefSeq" id="WP_280070067.1">
    <property type="nucleotide sequence ID" value="NZ_JAOCBV010000001.1"/>
</dbReference>